<feature type="transmembrane region" description="Helical" evidence="1">
    <location>
        <begin position="20"/>
        <end position="38"/>
    </location>
</feature>
<sequence>MKVQTFWKKKCFSYKILQIYNLLGQNVFIIHFIHRYIYRFYFFNIPSP</sequence>
<comment type="caution">
    <text evidence="2">The sequence shown here is derived from an EMBL/GenBank/DDBJ whole genome shotgun (WGS) entry which is preliminary data.</text>
</comment>
<proteinExistence type="predicted"/>
<dbReference type="EMBL" id="CATNWA010021855">
    <property type="protein sequence ID" value="CAI9624216.1"/>
    <property type="molecule type" value="Genomic_DNA"/>
</dbReference>
<keyword evidence="1" id="KW-1133">Transmembrane helix</keyword>
<dbReference type="Proteomes" id="UP001162483">
    <property type="component" value="Unassembled WGS sequence"/>
</dbReference>
<organism evidence="2 3">
    <name type="scientific">Staurois parvus</name>
    <dbReference type="NCBI Taxonomy" id="386267"/>
    <lineage>
        <taxon>Eukaryota</taxon>
        <taxon>Metazoa</taxon>
        <taxon>Chordata</taxon>
        <taxon>Craniata</taxon>
        <taxon>Vertebrata</taxon>
        <taxon>Euteleostomi</taxon>
        <taxon>Amphibia</taxon>
        <taxon>Batrachia</taxon>
        <taxon>Anura</taxon>
        <taxon>Neobatrachia</taxon>
        <taxon>Ranoidea</taxon>
        <taxon>Ranidae</taxon>
        <taxon>Staurois</taxon>
    </lineage>
</organism>
<name>A0ABN9HU36_9NEOB</name>
<accession>A0ABN9HU36</accession>
<keyword evidence="1" id="KW-0812">Transmembrane</keyword>
<keyword evidence="1" id="KW-0472">Membrane</keyword>
<gene>
    <name evidence="2" type="ORF">SPARVUS_LOCUS16610003</name>
</gene>
<protein>
    <submittedName>
        <fullName evidence="2">Uncharacterized protein</fullName>
    </submittedName>
</protein>
<evidence type="ECO:0000313" key="2">
    <source>
        <dbReference type="EMBL" id="CAI9624216.1"/>
    </source>
</evidence>
<keyword evidence="3" id="KW-1185">Reference proteome</keyword>
<evidence type="ECO:0000256" key="1">
    <source>
        <dbReference type="SAM" id="Phobius"/>
    </source>
</evidence>
<reference evidence="2" key="1">
    <citation type="submission" date="2023-05" db="EMBL/GenBank/DDBJ databases">
        <authorList>
            <person name="Stuckert A."/>
        </authorList>
    </citation>
    <scope>NUCLEOTIDE SEQUENCE</scope>
</reference>
<evidence type="ECO:0000313" key="3">
    <source>
        <dbReference type="Proteomes" id="UP001162483"/>
    </source>
</evidence>